<evidence type="ECO:0000256" key="7">
    <source>
        <dbReference type="ARBA" id="ARBA00023146"/>
    </source>
</evidence>
<keyword evidence="6 12" id="KW-0648">Protein biosynthesis</keyword>
<evidence type="ECO:0000256" key="3">
    <source>
        <dbReference type="ARBA" id="ARBA00022598"/>
    </source>
</evidence>
<dbReference type="EnsemblMetazoa" id="tetur02g13790.1">
    <property type="protein sequence ID" value="tetur02g13790.1"/>
    <property type="gene ID" value="tetur02g13790"/>
</dbReference>
<dbReference type="Gene3D" id="1.10.730.10">
    <property type="entry name" value="Isoleucyl-tRNA Synthetase, Domain 1"/>
    <property type="match status" value="1"/>
</dbReference>
<evidence type="ECO:0000256" key="5">
    <source>
        <dbReference type="ARBA" id="ARBA00022840"/>
    </source>
</evidence>
<dbReference type="GO" id="GO:0032543">
    <property type="term" value="P:mitochondrial translation"/>
    <property type="evidence" value="ECO:0007669"/>
    <property type="project" value="TreeGrafter"/>
</dbReference>
<reference evidence="14" key="2">
    <citation type="submission" date="2015-06" db="UniProtKB">
        <authorList>
            <consortium name="EnsemblMetazoa"/>
        </authorList>
    </citation>
    <scope>IDENTIFICATION</scope>
</reference>
<gene>
    <name evidence="14" type="primary">107371052</name>
</gene>
<dbReference type="NCBIfam" id="TIGR00456">
    <property type="entry name" value="argS"/>
    <property type="match status" value="1"/>
</dbReference>
<dbReference type="InterPro" id="IPR014729">
    <property type="entry name" value="Rossmann-like_a/b/a_fold"/>
</dbReference>
<dbReference type="STRING" id="32264.T1JXZ5"/>
<comment type="catalytic activity">
    <reaction evidence="10">
        <text>tRNA(Arg) + L-arginine + ATP = L-arginyl-tRNA(Arg) + AMP + diphosphate</text>
        <dbReference type="Rhea" id="RHEA:20301"/>
        <dbReference type="Rhea" id="RHEA-COMP:9658"/>
        <dbReference type="Rhea" id="RHEA-COMP:9673"/>
        <dbReference type="ChEBI" id="CHEBI:30616"/>
        <dbReference type="ChEBI" id="CHEBI:32682"/>
        <dbReference type="ChEBI" id="CHEBI:33019"/>
        <dbReference type="ChEBI" id="CHEBI:78442"/>
        <dbReference type="ChEBI" id="CHEBI:78513"/>
        <dbReference type="ChEBI" id="CHEBI:456215"/>
        <dbReference type="EC" id="6.1.1.19"/>
    </reaction>
</comment>
<keyword evidence="5 12" id="KW-0067">ATP-binding</keyword>
<evidence type="ECO:0000256" key="9">
    <source>
        <dbReference type="ARBA" id="ARBA00039495"/>
    </source>
</evidence>
<dbReference type="GO" id="GO:0006420">
    <property type="term" value="P:arginyl-tRNA aminoacylation"/>
    <property type="evidence" value="ECO:0007669"/>
    <property type="project" value="InterPro"/>
</dbReference>
<dbReference type="Pfam" id="PF00750">
    <property type="entry name" value="tRNA-synt_1d"/>
    <property type="match status" value="1"/>
</dbReference>
<dbReference type="KEGG" id="tut:107371052"/>
<keyword evidence="15" id="KW-1185">Reference proteome</keyword>
<evidence type="ECO:0000256" key="4">
    <source>
        <dbReference type="ARBA" id="ARBA00022741"/>
    </source>
</evidence>
<dbReference type="FunFam" id="1.10.730.10:FF:000006">
    <property type="entry name" value="Arginyl-tRNA synthetase 2, mitochondrial"/>
    <property type="match status" value="1"/>
</dbReference>
<dbReference type="EMBL" id="CAEY01000835">
    <property type="status" value="NOT_ANNOTATED_CDS"/>
    <property type="molecule type" value="Genomic_DNA"/>
</dbReference>
<dbReference type="GO" id="GO:0005739">
    <property type="term" value="C:mitochondrion"/>
    <property type="evidence" value="ECO:0007669"/>
    <property type="project" value="TreeGrafter"/>
</dbReference>
<dbReference type="InterPro" id="IPR001412">
    <property type="entry name" value="aa-tRNA-synth_I_CS"/>
</dbReference>
<dbReference type="PROSITE" id="PS00178">
    <property type="entry name" value="AA_TRNA_LIGASE_I"/>
    <property type="match status" value="1"/>
</dbReference>
<dbReference type="InterPro" id="IPR009080">
    <property type="entry name" value="tRNAsynth_Ia_anticodon-bd"/>
</dbReference>
<keyword evidence="3 12" id="KW-0436">Ligase</keyword>
<name>T1JXZ5_TETUR</name>
<dbReference type="InterPro" id="IPR008909">
    <property type="entry name" value="DALR_anticod-bd"/>
</dbReference>
<evidence type="ECO:0000313" key="14">
    <source>
        <dbReference type="EnsemblMetazoa" id="tetur02g13790.1"/>
    </source>
</evidence>
<protein>
    <recommendedName>
        <fullName evidence="9">Probable arginine--tRNA ligase, mitochondrial</fullName>
        <ecNumber evidence="2">6.1.1.19</ecNumber>
    </recommendedName>
    <alternativeName>
        <fullName evidence="8">Arginyl-tRNA synthetase</fullName>
    </alternativeName>
</protein>
<comment type="similarity">
    <text evidence="1 12">Belongs to the class-I aminoacyl-tRNA synthetase family.</text>
</comment>
<keyword evidence="4 12" id="KW-0547">Nucleotide-binding</keyword>
<dbReference type="EC" id="6.1.1.19" evidence="2"/>
<dbReference type="HOGENOM" id="CLU_006406_6_2_1"/>
<accession>T1JXZ5</accession>
<dbReference type="GO" id="GO:0005524">
    <property type="term" value="F:ATP binding"/>
    <property type="evidence" value="ECO:0007669"/>
    <property type="project" value="UniProtKB-KW"/>
</dbReference>
<dbReference type="InterPro" id="IPR035684">
    <property type="entry name" value="ArgRS_core"/>
</dbReference>
<evidence type="ECO:0000313" key="15">
    <source>
        <dbReference type="Proteomes" id="UP000015104"/>
    </source>
</evidence>
<dbReference type="SMART" id="SM00836">
    <property type="entry name" value="DALR_1"/>
    <property type="match status" value="1"/>
</dbReference>
<dbReference type="eggNOG" id="KOG1195">
    <property type="taxonomic scope" value="Eukaryota"/>
</dbReference>
<dbReference type="Pfam" id="PF05746">
    <property type="entry name" value="DALR_1"/>
    <property type="match status" value="1"/>
</dbReference>
<proteinExistence type="inferred from homology"/>
<evidence type="ECO:0000256" key="6">
    <source>
        <dbReference type="ARBA" id="ARBA00022917"/>
    </source>
</evidence>
<dbReference type="OrthoDB" id="68056at2759"/>
<dbReference type="Proteomes" id="UP000015104">
    <property type="component" value="Unassembled WGS sequence"/>
</dbReference>
<evidence type="ECO:0000256" key="10">
    <source>
        <dbReference type="ARBA" id="ARBA00049339"/>
    </source>
</evidence>
<evidence type="ECO:0000256" key="2">
    <source>
        <dbReference type="ARBA" id="ARBA00012837"/>
    </source>
</evidence>
<evidence type="ECO:0000256" key="8">
    <source>
        <dbReference type="ARBA" id="ARBA00033033"/>
    </source>
</evidence>
<evidence type="ECO:0000259" key="13">
    <source>
        <dbReference type="SMART" id="SM00836"/>
    </source>
</evidence>
<keyword evidence="7 12" id="KW-0030">Aminoacyl-tRNA synthetase</keyword>
<evidence type="ECO:0000256" key="11">
    <source>
        <dbReference type="ARBA" id="ARBA00049595"/>
    </source>
</evidence>
<organism evidence="14 15">
    <name type="scientific">Tetranychus urticae</name>
    <name type="common">Two-spotted spider mite</name>
    <dbReference type="NCBI Taxonomy" id="32264"/>
    <lineage>
        <taxon>Eukaryota</taxon>
        <taxon>Metazoa</taxon>
        <taxon>Ecdysozoa</taxon>
        <taxon>Arthropoda</taxon>
        <taxon>Chelicerata</taxon>
        <taxon>Arachnida</taxon>
        <taxon>Acari</taxon>
        <taxon>Acariformes</taxon>
        <taxon>Trombidiformes</taxon>
        <taxon>Prostigmata</taxon>
        <taxon>Eleutherengona</taxon>
        <taxon>Raphignathae</taxon>
        <taxon>Tetranychoidea</taxon>
        <taxon>Tetranychidae</taxon>
        <taxon>Tetranychus</taxon>
    </lineage>
</organism>
<dbReference type="SUPFAM" id="SSF52374">
    <property type="entry name" value="Nucleotidylyl transferase"/>
    <property type="match status" value="1"/>
</dbReference>
<dbReference type="FunFam" id="3.40.50.620:FF:000058">
    <property type="entry name" value="Mitochondrial arginyl-tRNA synthetase"/>
    <property type="match status" value="1"/>
</dbReference>
<dbReference type="PANTHER" id="PTHR11956">
    <property type="entry name" value="ARGINYL-TRNA SYNTHETASE"/>
    <property type="match status" value="1"/>
</dbReference>
<reference evidence="15" key="1">
    <citation type="submission" date="2011-08" db="EMBL/GenBank/DDBJ databases">
        <authorList>
            <person name="Rombauts S."/>
        </authorList>
    </citation>
    <scope>NUCLEOTIDE SEQUENCE</scope>
    <source>
        <strain evidence="15">London</strain>
    </source>
</reference>
<dbReference type="AlphaFoldDB" id="T1JXZ5"/>
<evidence type="ECO:0000256" key="12">
    <source>
        <dbReference type="RuleBase" id="RU363038"/>
    </source>
</evidence>
<dbReference type="PANTHER" id="PTHR11956:SF11">
    <property type="entry name" value="ARGININE--TRNA LIGASE, MITOCHONDRIAL-RELATED"/>
    <property type="match status" value="1"/>
</dbReference>
<sequence length="578" mass="66664">MTSRVLPIKQYLSEWFHSNHSLRFKFNTLHSLDGELLTRPILQSSVNDRLNSDEVQKIVFRLPQVAPFVEQTSVEDTPAGPVIQLCINRRAFIDDTIDKLRGDLDSFPEKCRLNSPKPIKQIVEFSSPNIAKPFHCGHLRSTIIGNVLANLKKYLGNDVIKLNYLGDWGTQFGLLSHGFDCFGSEEELKKSPIKHLFDVYVQANRLDESDDSFRQEAKLKFKSMEKDLDDKEIKKWNLFKQYSMKEYDKIYRQLGIVFDDFHFESMYNKLAHQCVNQLEDLKLIETCPNGAKIILLEKSNSKEDNFSVPLIKNDGSTLYLTRDIAAAIDRKEKYNFDEMYYVVGKEQSDHFNHLRQILFKMGHKWASNLILVSFGRIIGMSTRKGEIIFLEDIINEAKQKCLESTFASKTTKSDHTDIDRLASVLGLTAVYVHDLRTPKSSDYRFDWSKALNLRGQSGISLQYVHARIRSIERFSNVDLDLNVDINYEAIEGSFWDKLLIHLSRFDDVLEETSKKRDPSILVRYLIWLSTFSNGCIPVAKVKGEPKDIAQTRLLIYHCSRKVLQKGLNLIGLEALDQI</sequence>
<dbReference type="OMA" id="YLTRDIC"/>
<dbReference type="GO" id="GO:0004814">
    <property type="term" value="F:arginine-tRNA ligase activity"/>
    <property type="evidence" value="ECO:0007669"/>
    <property type="project" value="UniProtKB-EC"/>
</dbReference>
<dbReference type="SUPFAM" id="SSF47323">
    <property type="entry name" value="Anticodon-binding domain of a subclass of class I aminoacyl-tRNA synthetases"/>
    <property type="match status" value="1"/>
</dbReference>
<evidence type="ECO:0000256" key="1">
    <source>
        <dbReference type="ARBA" id="ARBA00005594"/>
    </source>
</evidence>
<dbReference type="InterPro" id="IPR001278">
    <property type="entry name" value="Arg-tRNA-ligase"/>
</dbReference>
<feature type="domain" description="DALR anticodon binding" evidence="13">
    <location>
        <begin position="461"/>
        <end position="578"/>
    </location>
</feature>
<dbReference type="Gene3D" id="3.40.50.620">
    <property type="entry name" value="HUPs"/>
    <property type="match status" value="1"/>
</dbReference>
<dbReference type="PRINTS" id="PR01038">
    <property type="entry name" value="TRNASYNTHARG"/>
</dbReference>
<comment type="function">
    <text evidence="11">Catalyzes the attachment of arginine to tRNA(Arg) in a two-step reaction: arginine is first activated by ATP to form Arg-AMP and then transferred to the acceptor end of tRNA(Arg).</text>
</comment>